<feature type="compositionally biased region" description="Basic and acidic residues" evidence="1">
    <location>
        <begin position="183"/>
        <end position="207"/>
    </location>
</feature>
<dbReference type="AlphaFoldDB" id="A0AAN8X260"/>
<protein>
    <submittedName>
        <fullName evidence="2">Uncharacterized protein</fullName>
    </submittedName>
</protein>
<reference evidence="2 3" key="1">
    <citation type="submission" date="2023-11" db="EMBL/GenBank/DDBJ databases">
        <title>Halocaridina rubra genome assembly.</title>
        <authorList>
            <person name="Smith C."/>
        </authorList>
    </citation>
    <scope>NUCLEOTIDE SEQUENCE [LARGE SCALE GENOMIC DNA]</scope>
    <source>
        <strain evidence="2">EP-1</strain>
        <tissue evidence="2">Whole</tissue>
    </source>
</reference>
<name>A0AAN8X260_HALRR</name>
<dbReference type="EMBL" id="JAXCGZ010013317">
    <property type="protein sequence ID" value="KAK7072873.1"/>
    <property type="molecule type" value="Genomic_DNA"/>
</dbReference>
<organism evidence="2 3">
    <name type="scientific">Halocaridina rubra</name>
    <name type="common">Hawaiian red shrimp</name>
    <dbReference type="NCBI Taxonomy" id="373956"/>
    <lineage>
        <taxon>Eukaryota</taxon>
        <taxon>Metazoa</taxon>
        <taxon>Ecdysozoa</taxon>
        <taxon>Arthropoda</taxon>
        <taxon>Crustacea</taxon>
        <taxon>Multicrustacea</taxon>
        <taxon>Malacostraca</taxon>
        <taxon>Eumalacostraca</taxon>
        <taxon>Eucarida</taxon>
        <taxon>Decapoda</taxon>
        <taxon>Pleocyemata</taxon>
        <taxon>Caridea</taxon>
        <taxon>Atyoidea</taxon>
        <taxon>Atyidae</taxon>
        <taxon>Halocaridina</taxon>
    </lineage>
</organism>
<dbReference type="Proteomes" id="UP001381693">
    <property type="component" value="Unassembled WGS sequence"/>
</dbReference>
<feature type="region of interest" description="Disordered" evidence="1">
    <location>
        <begin position="172"/>
        <end position="207"/>
    </location>
</feature>
<evidence type="ECO:0000313" key="3">
    <source>
        <dbReference type="Proteomes" id="UP001381693"/>
    </source>
</evidence>
<proteinExistence type="predicted"/>
<evidence type="ECO:0000313" key="2">
    <source>
        <dbReference type="EMBL" id="KAK7072873.1"/>
    </source>
</evidence>
<keyword evidence="3" id="KW-1185">Reference proteome</keyword>
<feature type="region of interest" description="Disordered" evidence="1">
    <location>
        <begin position="101"/>
        <end position="127"/>
    </location>
</feature>
<gene>
    <name evidence="2" type="ORF">SK128_018981</name>
</gene>
<accession>A0AAN8X260</accession>
<sequence length="270" mass="30307">MIDSLITFGAVPFGYTSELWDSNCDLTSNDQCFDMSFHTNCRNPQGIPPLPDVILSNTPPPSPLRRAHSYHFLFPEKTEGTQGRVTTSALQRSFSFLPTPPPTPLSPQGEAHRGSICSTAGDNDREVNNVRTGLSHIQEVRRKLPDPPAHFQPHEPLPQLTWEVPAIQRSRRVEYSSANQPTRNRESPDGSSKKAEKSGMVKEEGDRLRQIGNDLRRIADQFQLDNGKVSKKRQKKDDAGAAWDVPVVFTRCISGALLCLVWWRLLNKLQ</sequence>
<evidence type="ECO:0000256" key="1">
    <source>
        <dbReference type="SAM" id="MobiDB-lite"/>
    </source>
</evidence>
<comment type="caution">
    <text evidence="2">The sequence shown here is derived from an EMBL/GenBank/DDBJ whole genome shotgun (WGS) entry which is preliminary data.</text>
</comment>
<feature type="region of interest" description="Disordered" evidence="1">
    <location>
        <begin position="144"/>
        <end position="163"/>
    </location>
</feature>